<keyword evidence="2" id="KW-1185">Reference proteome</keyword>
<proteinExistence type="predicted"/>
<protein>
    <submittedName>
        <fullName evidence="1">Uncharacterized protein</fullName>
    </submittedName>
</protein>
<organism evidence="1 2">
    <name type="scientific">Anas platyrhynchos</name>
    <name type="common">Mallard</name>
    <name type="synonym">Anas boschas</name>
    <dbReference type="NCBI Taxonomy" id="8839"/>
    <lineage>
        <taxon>Eukaryota</taxon>
        <taxon>Metazoa</taxon>
        <taxon>Chordata</taxon>
        <taxon>Craniata</taxon>
        <taxon>Vertebrata</taxon>
        <taxon>Euteleostomi</taxon>
        <taxon>Archelosauria</taxon>
        <taxon>Archosauria</taxon>
        <taxon>Dinosauria</taxon>
        <taxon>Saurischia</taxon>
        <taxon>Theropoda</taxon>
        <taxon>Coelurosauria</taxon>
        <taxon>Aves</taxon>
        <taxon>Neognathae</taxon>
        <taxon>Galloanserae</taxon>
        <taxon>Anseriformes</taxon>
        <taxon>Anatidae</taxon>
        <taxon>Anatinae</taxon>
        <taxon>Anas</taxon>
    </lineage>
</organism>
<dbReference type="Proteomes" id="UP000296049">
    <property type="component" value="Unassembled WGS sequence"/>
</dbReference>
<sequence>MCMNWPRRRFLPVFHVMQLEQRAINYPVYVAVRYGGAQANRQARSLPLASCWHVPEGEKPPHKDVVICDWFYSSSFLAPGPSAGCLSPAEVESPKGPAKNHAKYEQNRGTGNLFRCVPKSSVHTRKRAGRSCCDEHVHHVVCSTGKNPVQVFSIRVQLKPLAKITWEDNRFEEGNTTEKHQKGLCHRSWLLDAHSSAYSALFFKEPPLEELSHSQQASPIFPATAPSSHIPSCDTSACVQRDVCHQNHTAVEASLALPQAAHFLSAATCNAAVRVALGACNPATLVSTWQTSSHPLEAEAEQAFSNFTHAWGFWYSLCPVLTEHSKQAKHHAVTRSQKAKKTQMNIVIVPSELQGIDISQLSKMRYSTVPFPVRERNEKGLGSLAIQAIQLHQEQAQVPAQMSPVQQQEPIISSYATTNISGPQHSCKQLSAWEDLRTGSEFSFYVAGERKRSQGEHRPLRFPTCTVGTDNLNLCQHYCIPSSKAMHWAGGISCLHQLPQMATKVFTELQQIVFSRLESACAPVQHFASDPCEEELAHDSRACSSEHLTACCSASVLPAFLMLLSQLLTLLRKAWWLSPVPCQQLQHGCHLHYTLVPPGVAWGNRQPPSAHLFARPHHLKIFAAAVFVKGHVDVYERC</sequence>
<evidence type="ECO:0000313" key="1">
    <source>
        <dbReference type="EMBL" id="EOA95899.1"/>
    </source>
</evidence>
<evidence type="ECO:0000313" key="2">
    <source>
        <dbReference type="Proteomes" id="UP000296049"/>
    </source>
</evidence>
<reference evidence="2" key="1">
    <citation type="journal article" date="2013" name="Nat. Genet.">
        <title>The duck genome and transcriptome provide insight into an avian influenza virus reservoir species.</title>
        <authorList>
            <person name="Huang Y."/>
            <person name="Li Y."/>
            <person name="Burt D.W."/>
            <person name="Chen H."/>
            <person name="Zhang Y."/>
            <person name="Qian W."/>
            <person name="Kim H."/>
            <person name="Gan S."/>
            <person name="Zhao Y."/>
            <person name="Li J."/>
            <person name="Yi K."/>
            <person name="Feng H."/>
            <person name="Zhu P."/>
            <person name="Li B."/>
            <person name="Liu Q."/>
            <person name="Fairley S."/>
            <person name="Magor K.E."/>
            <person name="Du Z."/>
            <person name="Hu X."/>
            <person name="Goodman L."/>
            <person name="Tafer H."/>
            <person name="Vignal A."/>
            <person name="Lee T."/>
            <person name="Kim K.W."/>
            <person name="Sheng Z."/>
            <person name="An Y."/>
            <person name="Searle S."/>
            <person name="Herrero J."/>
            <person name="Groenen M.A."/>
            <person name="Crooijmans R.P."/>
            <person name="Faraut T."/>
            <person name="Cai Q."/>
            <person name="Webster R.G."/>
            <person name="Aldridge J.R."/>
            <person name="Warren W.C."/>
            <person name="Bartschat S."/>
            <person name="Kehr S."/>
            <person name="Marz M."/>
            <person name="Stadler P.F."/>
            <person name="Smith J."/>
            <person name="Kraus R.H."/>
            <person name="Zhao Y."/>
            <person name="Ren L."/>
            <person name="Fei J."/>
            <person name="Morisson M."/>
            <person name="Kaiser P."/>
            <person name="Griffin D.K."/>
            <person name="Rao M."/>
            <person name="Pitel F."/>
            <person name="Wang J."/>
            <person name="Li N."/>
        </authorList>
    </citation>
    <scope>NUCLEOTIDE SEQUENCE [LARGE SCALE GENOMIC DNA]</scope>
</reference>
<dbReference type="EMBL" id="KB744145">
    <property type="protein sequence ID" value="EOA95899.1"/>
    <property type="molecule type" value="Genomic_DNA"/>
</dbReference>
<accession>R0L3G3</accession>
<name>R0L3G3_ANAPL</name>
<dbReference type="AlphaFoldDB" id="R0L3G3"/>
<gene>
    <name evidence="1" type="ORF">Anapl_12369</name>
</gene>